<comment type="similarity">
    <text evidence="1">Belongs to the FAN1 family.</text>
</comment>
<dbReference type="OrthoDB" id="76364at2759"/>
<evidence type="ECO:0000259" key="4">
    <source>
        <dbReference type="Pfam" id="PF21315"/>
    </source>
</evidence>
<feature type="non-terminal residue" evidence="5">
    <location>
        <position position="728"/>
    </location>
</feature>
<dbReference type="InterPro" id="IPR049126">
    <property type="entry name" value="FAN1-like_TPR"/>
</dbReference>
<keyword evidence="1" id="KW-0234">DNA repair</keyword>
<keyword evidence="1" id="KW-0460">Magnesium</keyword>
<dbReference type="GO" id="GO:0036297">
    <property type="term" value="P:interstrand cross-link repair"/>
    <property type="evidence" value="ECO:0007669"/>
    <property type="project" value="InterPro"/>
</dbReference>
<dbReference type="Proteomes" id="UP000253551">
    <property type="component" value="Unassembled WGS sequence"/>
</dbReference>
<dbReference type="EMBL" id="PJQM01004078">
    <property type="protein sequence ID" value="RCH85821.1"/>
    <property type="molecule type" value="Genomic_DNA"/>
</dbReference>
<comment type="function">
    <text evidence="1">Nuclease required for the repair of DNA interstrand cross-links (ICL). Acts as a 5'-3' exonuclease that anchors at a cut end of DNA and cleaves DNA successively at every third nucleotide, allowing to excise an ICL from one strand through flanking incisions.</text>
</comment>
<keyword evidence="1" id="KW-0378">Hydrolase</keyword>
<keyword evidence="1" id="KW-0464">Manganese</keyword>
<dbReference type="PANTHER" id="PTHR15749">
    <property type="entry name" value="FANCONI-ASSOCIATED NUCLEASE 1"/>
    <property type="match status" value="1"/>
</dbReference>
<feature type="non-terminal residue" evidence="5">
    <location>
        <position position="1"/>
    </location>
</feature>
<evidence type="ECO:0000256" key="1">
    <source>
        <dbReference type="RuleBase" id="RU365033"/>
    </source>
</evidence>
<sequence length="728" mass="85779">MPQQSKRKGKLESIKDTKKAKHQQSSIMSFFDKQSKTVEHTIKEQVQKTGNDSKQEIKLENNQKQETSRVKLEIEQRQELDSTQLSKHDQTDDQADDQEDIRENTQIDDQQDTQTDDQVDDQEETREETQEDQFFTTSMYTDEVNHMLDTVLEGEAYLFDKEEIQLFDTYRTLEGNEPKHLIVRLLMRKHDWIRKSRVNYANNIRDLDIAMMSLEACGFLHTKITELEDAVAVLSKYELKEIVRERHIGISHENPTKKNLERGIIKFVSSTTPSIVTHYSDASVDQSKTEKIWCSVHYYLGPCLKVNTLLYQVFQRLQLVYYRINSLLDTNKMSTSILAKTSKRNYPQYTSNRSNCIWNSRDDLLQYEQALMIEKEYHLNMERLFIFKTKKIEGDNTQARQQMIENWALCENCIGVWEDCIHSSQVHQRPYYLRRFEAGWIYTRLLDHGTELLAKLKEYELEALVLQKLLDQHMYRLGKRGKWYERLALVQANYLHKDQVRLQKKKALGTCINAIHDPRVHQIYLHGIFKRIRQLEKDLCVPKREQHDFSYMNLKKPKEITIYGMFELTIWLVIELLFEGERISEEIIGKKSIWRGDDGSECSVEKVAIEYYQKQGYKGLHCENGIIRMIVSVVVCSTIHSCVFETPYQSEPLDLRIDAFYESKSQDKKGGKHIEIITQVDNRERPRRTMCVGINWNYELQDILEIAECIGPLSLASLCKLFFEEFGQ</sequence>
<evidence type="ECO:0000256" key="2">
    <source>
        <dbReference type="SAM" id="MobiDB-lite"/>
    </source>
</evidence>
<keyword evidence="6" id="KW-1185">Reference proteome</keyword>
<dbReference type="GO" id="GO:0004528">
    <property type="term" value="F:phosphodiesterase I activity"/>
    <property type="evidence" value="ECO:0007669"/>
    <property type="project" value="UniProtKB-EC"/>
</dbReference>
<dbReference type="STRING" id="4846.A0A367J7V8"/>
<dbReference type="GO" id="GO:0070336">
    <property type="term" value="F:flap-structured DNA binding"/>
    <property type="evidence" value="ECO:0007669"/>
    <property type="project" value="TreeGrafter"/>
</dbReference>
<evidence type="ECO:0000313" key="5">
    <source>
        <dbReference type="EMBL" id="RCH85821.1"/>
    </source>
</evidence>
<dbReference type="GO" id="GO:0005634">
    <property type="term" value="C:nucleus"/>
    <property type="evidence" value="ECO:0007669"/>
    <property type="project" value="UniProtKB-SubCell"/>
</dbReference>
<comment type="caution">
    <text evidence="5">The sequence shown here is derived from an EMBL/GenBank/DDBJ whole genome shotgun (WGS) entry which is preliminary data.</text>
</comment>
<evidence type="ECO:0000313" key="6">
    <source>
        <dbReference type="Proteomes" id="UP000253551"/>
    </source>
</evidence>
<protein>
    <recommendedName>
        <fullName evidence="1">Fanconi-associated nuclease</fullName>
        <ecNumber evidence="1">3.1.4.1</ecNumber>
    </recommendedName>
</protein>
<dbReference type="AlphaFoldDB" id="A0A367J7V8"/>
<dbReference type="Pfam" id="PF21315">
    <property type="entry name" value="FAN1_HTH"/>
    <property type="match status" value="1"/>
</dbReference>
<comment type="cofactor">
    <cofactor evidence="1">
        <name>Mg(2+)</name>
        <dbReference type="ChEBI" id="CHEBI:18420"/>
    </cofactor>
    <cofactor evidence="1">
        <name>Mn(2+)</name>
        <dbReference type="ChEBI" id="CHEBI:29035"/>
    </cofactor>
</comment>
<feature type="domain" description="Fanconi-associated nuclease 1-like TPR" evidence="3">
    <location>
        <begin position="423"/>
        <end position="521"/>
    </location>
</feature>
<reference evidence="5 6" key="1">
    <citation type="journal article" date="2018" name="G3 (Bethesda)">
        <title>Phylogenetic and Phylogenomic Definition of Rhizopus Species.</title>
        <authorList>
            <person name="Gryganskyi A.P."/>
            <person name="Golan J."/>
            <person name="Dolatabadi S."/>
            <person name="Mondo S."/>
            <person name="Robb S."/>
            <person name="Idnurm A."/>
            <person name="Muszewska A."/>
            <person name="Steczkiewicz K."/>
            <person name="Masonjones S."/>
            <person name="Liao H.L."/>
            <person name="Gajdeczka M.T."/>
            <person name="Anike F."/>
            <person name="Vuek A."/>
            <person name="Anishchenko I.M."/>
            <person name="Voigt K."/>
            <person name="de Hoog G.S."/>
            <person name="Smith M.E."/>
            <person name="Heitman J."/>
            <person name="Vilgalys R."/>
            <person name="Stajich J.E."/>
        </authorList>
    </citation>
    <scope>NUCLEOTIDE SEQUENCE [LARGE SCALE GENOMIC DNA]</scope>
    <source>
        <strain evidence="5 6">LSU 92-RS-03</strain>
    </source>
</reference>
<proteinExistence type="inferred from homology"/>
<name>A0A367J7V8_RHIST</name>
<dbReference type="Pfam" id="PF21170">
    <property type="entry name" value="FAN1_TPR"/>
    <property type="match status" value="1"/>
</dbReference>
<feature type="region of interest" description="Disordered" evidence="2">
    <location>
        <begin position="1"/>
        <end position="137"/>
    </location>
</feature>
<evidence type="ECO:0000259" key="3">
    <source>
        <dbReference type="Pfam" id="PF21170"/>
    </source>
</evidence>
<dbReference type="CDD" id="cd22326">
    <property type="entry name" value="FAN1-like"/>
    <property type="match status" value="1"/>
</dbReference>
<dbReference type="InterPro" id="IPR049132">
    <property type="entry name" value="FAN1-like_euk"/>
</dbReference>
<keyword evidence="1" id="KW-0539">Nucleus</keyword>
<dbReference type="GO" id="GO:0017108">
    <property type="term" value="F:5'-flap endonuclease activity"/>
    <property type="evidence" value="ECO:0007669"/>
    <property type="project" value="TreeGrafter"/>
</dbReference>
<feature type="domain" description="Fanconi-associated nuclease 1-like winged-helix" evidence="4">
    <location>
        <begin position="140"/>
        <end position="220"/>
    </location>
</feature>
<comment type="subcellular location">
    <subcellularLocation>
        <location evidence="1">Nucleus</location>
    </subcellularLocation>
</comment>
<feature type="compositionally biased region" description="Basic and acidic residues" evidence="2">
    <location>
        <begin position="33"/>
        <end position="91"/>
    </location>
</feature>
<dbReference type="InterPro" id="IPR049125">
    <property type="entry name" value="FAN1-like_WH"/>
</dbReference>
<keyword evidence="1" id="KW-0479">Metal-binding</keyword>
<dbReference type="EC" id="3.1.4.1" evidence="1"/>
<dbReference type="InterPro" id="IPR033315">
    <property type="entry name" value="Fan1-like"/>
</dbReference>
<gene>
    <name evidence="5" type="ORF">CU098_000182</name>
</gene>
<keyword evidence="1" id="KW-0227">DNA damage</keyword>
<comment type="catalytic activity">
    <reaction evidence="1">
        <text>Hydrolytically removes 5'-nucleotides successively from the 3'-hydroxy termini of 3'-hydroxy-terminated oligonucleotides.</text>
        <dbReference type="EC" id="3.1.4.1"/>
    </reaction>
</comment>
<keyword evidence="1" id="KW-0540">Nuclease</keyword>
<organism evidence="5 6">
    <name type="scientific">Rhizopus stolonifer</name>
    <name type="common">Rhizopus nigricans</name>
    <dbReference type="NCBI Taxonomy" id="4846"/>
    <lineage>
        <taxon>Eukaryota</taxon>
        <taxon>Fungi</taxon>
        <taxon>Fungi incertae sedis</taxon>
        <taxon>Mucoromycota</taxon>
        <taxon>Mucoromycotina</taxon>
        <taxon>Mucoromycetes</taxon>
        <taxon>Mucorales</taxon>
        <taxon>Mucorineae</taxon>
        <taxon>Rhizopodaceae</taxon>
        <taxon>Rhizopus</taxon>
    </lineage>
</organism>
<dbReference type="GO" id="GO:0046872">
    <property type="term" value="F:metal ion binding"/>
    <property type="evidence" value="ECO:0007669"/>
    <property type="project" value="UniProtKB-KW"/>
</dbReference>
<accession>A0A367J7V8</accession>
<dbReference type="GO" id="GO:0008409">
    <property type="term" value="F:5'-3' exonuclease activity"/>
    <property type="evidence" value="ECO:0007669"/>
    <property type="project" value="TreeGrafter"/>
</dbReference>
<dbReference type="PANTHER" id="PTHR15749:SF4">
    <property type="entry name" value="FANCONI-ASSOCIATED NUCLEASE 1"/>
    <property type="match status" value="1"/>
</dbReference>
<feature type="compositionally biased region" description="Acidic residues" evidence="2">
    <location>
        <begin position="109"/>
        <end position="131"/>
    </location>
</feature>